<keyword evidence="1" id="KW-0732">Signal</keyword>
<accession>A0AAW0YH06</accession>
<feature type="non-terminal residue" evidence="2">
    <location>
        <position position="100"/>
    </location>
</feature>
<evidence type="ECO:0000313" key="3">
    <source>
        <dbReference type="Proteomes" id="UP001445076"/>
    </source>
</evidence>
<organism evidence="2 3">
    <name type="scientific">Cherax quadricarinatus</name>
    <name type="common">Australian red claw crayfish</name>
    <dbReference type="NCBI Taxonomy" id="27406"/>
    <lineage>
        <taxon>Eukaryota</taxon>
        <taxon>Metazoa</taxon>
        <taxon>Ecdysozoa</taxon>
        <taxon>Arthropoda</taxon>
        <taxon>Crustacea</taxon>
        <taxon>Multicrustacea</taxon>
        <taxon>Malacostraca</taxon>
        <taxon>Eumalacostraca</taxon>
        <taxon>Eucarida</taxon>
        <taxon>Decapoda</taxon>
        <taxon>Pleocyemata</taxon>
        <taxon>Astacidea</taxon>
        <taxon>Parastacoidea</taxon>
        <taxon>Parastacidae</taxon>
        <taxon>Cherax</taxon>
    </lineage>
</organism>
<dbReference type="AlphaFoldDB" id="A0AAW0YH06"/>
<feature type="signal peptide" evidence="1">
    <location>
        <begin position="1"/>
        <end position="19"/>
    </location>
</feature>
<evidence type="ECO:0000256" key="1">
    <source>
        <dbReference type="SAM" id="SignalP"/>
    </source>
</evidence>
<keyword evidence="3" id="KW-1185">Reference proteome</keyword>
<name>A0AAW0YH06_CHEQU</name>
<sequence length="100" mass="11451">MSSLLVLVLYVVGRHPWSATYDYFLQRVLLRASFLGRLRLSPQRSGSGLAPVRFFCGLLPHRRRVCHLHTQERLQESFPYVTRVLPCKREAAPEDRGGAS</sequence>
<proteinExistence type="predicted"/>
<evidence type="ECO:0008006" key="4">
    <source>
        <dbReference type="Google" id="ProtNLM"/>
    </source>
</evidence>
<evidence type="ECO:0000313" key="2">
    <source>
        <dbReference type="EMBL" id="KAK8751028.1"/>
    </source>
</evidence>
<reference evidence="2 3" key="1">
    <citation type="journal article" date="2024" name="BMC Genomics">
        <title>Genome assembly of redclaw crayfish (Cherax quadricarinatus) provides insights into its immune adaptation and hypoxia tolerance.</title>
        <authorList>
            <person name="Liu Z."/>
            <person name="Zheng J."/>
            <person name="Li H."/>
            <person name="Fang K."/>
            <person name="Wang S."/>
            <person name="He J."/>
            <person name="Zhou D."/>
            <person name="Weng S."/>
            <person name="Chi M."/>
            <person name="Gu Z."/>
            <person name="He J."/>
            <person name="Li F."/>
            <person name="Wang M."/>
        </authorList>
    </citation>
    <scope>NUCLEOTIDE SEQUENCE [LARGE SCALE GENOMIC DNA]</scope>
    <source>
        <strain evidence="2">ZL_2023a</strain>
    </source>
</reference>
<comment type="caution">
    <text evidence="2">The sequence shown here is derived from an EMBL/GenBank/DDBJ whole genome shotgun (WGS) entry which is preliminary data.</text>
</comment>
<feature type="chain" id="PRO_5043575754" description="Secreted protein" evidence="1">
    <location>
        <begin position="20"/>
        <end position="100"/>
    </location>
</feature>
<dbReference type="Proteomes" id="UP001445076">
    <property type="component" value="Unassembled WGS sequence"/>
</dbReference>
<protein>
    <recommendedName>
        <fullName evidence="4">Secreted protein</fullName>
    </recommendedName>
</protein>
<gene>
    <name evidence="2" type="ORF">OTU49_017516</name>
</gene>
<dbReference type="EMBL" id="JARKIK010000007">
    <property type="protein sequence ID" value="KAK8751028.1"/>
    <property type="molecule type" value="Genomic_DNA"/>
</dbReference>